<evidence type="ECO:0000313" key="5">
    <source>
        <dbReference type="Proteomes" id="UP000054375"/>
    </source>
</evidence>
<organism evidence="4 5">
    <name type="scientific">Streptomyces griseorubiginosus</name>
    <dbReference type="NCBI Taxonomy" id="67304"/>
    <lineage>
        <taxon>Bacteria</taxon>
        <taxon>Bacillati</taxon>
        <taxon>Actinomycetota</taxon>
        <taxon>Actinomycetes</taxon>
        <taxon>Kitasatosporales</taxon>
        <taxon>Streptomycetaceae</taxon>
        <taxon>Streptomyces</taxon>
    </lineage>
</organism>
<comment type="caution">
    <text evidence="4">The sequence shown here is derived from an EMBL/GenBank/DDBJ whole genome shotgun (WGS) entry which is preliminary data.</text>
</comment>
<proteinExistence type="predicted"/>
<evidence type="ECO:0000256" key="2">
    <source>
        <dbReference type="PROSITE-ProRule" id="PRU00703"/>
    </source>
</evidence>
<feature type="domain" description="CBS" evidence="3">
    <location>
        <begin position="9"/>
        <end position="66"/>
    </location>
</feature>
<name>A0A117PJE1_9ACTN</name>
<dbReference type="PROSITE" id="PS51371">
    <property type="entry name" value="CBS"/>
    <property type="match status" value="2"/>
</dbReference>
<dbReference type="Gene3D" id="3.10.580.10">
    <property type="entry name" value="CBS-domain"/>
    <property type="match status" value="1"/>
</dbReference>
<dbReference type="Pfam" id="PF00571">
    <property type="entry name" value="CBS"/>
    <property type="match status" value="2"/>
</dbReference>
<evidence type="ECO:0000313" key="4">
    <source>
        <dbReference type="EMBL" id="KUN65458.1"/>
    </source>
</evidence>
<dbReference type="Proteomes" id="UP000054375">
    <property type="component" value="Unassembled WGS sequence"/>
</dbReference>
<keyword evidence="1 2" id="KW-0129">CBS domain</keyword>
<dbReference type="InterPro" id="IPR000644">
    <property type="entry name" value="CBS_dom"/>
</dbReference>
<evidence type="ECO:0000259" key="3">
    <source>
        <dbReference type="PROSITE" id="PS51371"/>
    </source>
</evidence>
<feature type="domain" description="CBS" evidence="3">
    <location>
        <begin position="74"/>
        <end position="132"/>
    </location>
</feature>
<dbReference type="InterPro" id="IPR051257">
    <property type="entry name" value="Diverse_CBS-Domain"/>
</dbReference>
<keyword evidence="5" id="KW-1185">Reference proteome</keyword>
<dbReference type="CDD" id="cd04622">
    <property type="entry name" value="CBS_pair_HRP1_like"/>
    <property type="match status" value="1"/>
</dbReference>
<evidence type="ECO:0000256" key="1">
    <source>
        <dbReference type="ARBA" id="ARBA00023122"/>
    </source>
</evidence>
<sequence length="139" mass="14586">MTQHVSDIMTSAPVTVEPQTSVTAVARIMRDQDLGAVLVTDGDELRGLVTDRDLVVRSLADGGDPEQVTVAGACSADLVTVAPEDDLDHAIELMREHAVRRIPVVEGGHPVGIVALGDAAMERDPESALGDISVARPNT</sequence>
<accession>A0A117PJE1</accession>
<gene>
    <name evidence="4" type="ORF">AQJ54_21830</name>
</gene>
<accession>A0A117R181</accession>
<dbReference type="PANTHER" id="PTHR43080">
    <property type="entry name" value="CBS DOMAIN-CONTAINING PROTEIN CBSX3, MITOCHONDRIAL"/>
    <property type="match status" value="1"/>
</dbReference>
<dbReference type="AlphaFoldDB" id="A0A117PJE1"/>
<protein>
    <submittedName>
        <fullName evidence="4">Oxidoreductase</fullName>
    </submittedName>
</protein>
<dbReference type="SMART" id="SM00116">
    <property type="entry name" value="CBS"/>
    <property type="match status" value="2"/>
</dbReference>
<dbReference type="SUPFAM" id="SSF54631">
    <property type="entry name" value="CBS-domain pair"/>
    <property type="match status" value="1"/>
</dbReference>
<dbReference type="RefSeq" id="WP_062020314.1">
    <property type="nucleotide sequence ID" value="NZ_JBEOZZ010000004.1"/>
</dbReference>
<dbReference type="PANTHER" id="PTHR43080:SF2">
    <property type="entry name" value="CBS DOMAIN-CONTAINING PROTEIN"/>
    <property type="match status" value="1"/>
</dbReference>
<reference evidence="4 5" key="1">
    <citation type="submission" date="2015-10" db="EMBL/GenBank/DDBJ databases">
        <title>Draft genome sequence of Streptomyces griseorubiginosus DSM 40469, type strain for the species Streptomyces griseorubiginosus.</title>
        <authorList>
            <person name="Ruckert C."/>
            <person name="Winkler A."/>
            <person name="Kalinowski J."/>
            <person name="Kampfer P."/>
            <person name="Glaeser S."/>
        </authorList>
    </citation>
    <scope>NUCLEOTIDE SEQUENCE [LARGE SCALE GENOMIC DNA]</scope>
    <source>
        <strain evidence="4 5">DSM 40469</strain>
    </source>
</reference>
<dbReference type="EMBL" id="LMWV01000017">
    <property type="protein sequence ID" value="KUN65458.1"/>
    <property type="molecule type" value="Genomic_DNA"/>
</dbReference>
<dbReference type="InterPro" id="IPR046342">
    <property type="entry name" value="CBS_dom_sf"/>
</dbReference>